<proteinExistence type="predicted"/>
<dbReference type="GO" id="GO:0003676">
    <property type="term" value="F:nucleic acid binding"/>
    <property type="evidence" value="ECO:0007669"/>
    <property type="project" value="InterPro"/>
</dbReference>
<feature type="domain" description="Integrase catalytic" evidence="10">
    <location>
        <begin position="1217"/>
        <end position="1375"/>
    </location>
</feature>
<dbReference type="GO" id="GO:0004519">
    <property type="term" value="F:endonuclease activity"/>
    <property type="evidence" value="ECO:0007669"/>
    <property type="project" value="UniProtKB-KW"/>
</dbReference>
<organism evidence="11 12">
    <name type="scientific">Trichogramma brassicae</name>
    <dbReference type="NCBI Taxonomy" id="86971"/>
    <lineage>
        <taxon>Eukaryota</taxon>
        <taxon>Metazoa</taxon>
        <taxon>Ecdysozoa</taxon>
        <taxon>Arthropoda</taxon>
        <taxon>Hexapoda</taxon>
        <taxon>Insecta</taxon>
        <taxon>Pterygota</taxon>
        <taxon>Neoptera</taxon>
        <taxon>Endopterygota</taxon>
        <taxon>Hymenoptera</taxon>
        <taxon>Apocrita</taxon>
        <taxon>Proctotrupomorpha</taxon>
        <taxon>Chalcidoidea</taxon>
        <taxon>Trichogrammatidae</taxon>
        <taxon>Trichogramma</taxon>
    </lineage>
</organism>
<dbReference type="EC" id="2.7.7.49" evidence="1"/>
<dbReference type="Pfam" id="PF17921">
    <property type="entry name" value="Integrase_H2C2"/>
    <property type="match status" value="1"/>
</dbReference>
<dbReference type="GO" id="GO:0003964">
    <property type="term" value="F:RNA-directed DNA polymerase activity"/>
    <property type="evidence" value="ECO:0007669"/>
    <property type="project" value="UniProtKB-KW"/>
</dbReference>
<evidence type="ECO:0000256" key="6">
    <source>
        <dbReference type="ARBA" id="ARBA00022801"/>
    </source>
</evidence>
<feature type="compositionally biased region" description="Basic and acidic residues" evidence="8">
    <location>
        <begin position="520"/>
        <end position="532"/>
    </location>
</feature>
<dbReference type="SUPFAM" id="SSF56672">
    <property type="entry name" value="DNA/RNA polymerases"/>
    <property type="match status" value="1"/>
</dbReference>
<dbReference type="Pfam" id="PF17917">
    <property type="entry name" value="RT_RNaseH"/>
    <property type="match status" value="1"/>
</dbReference>
<keyword evidence="7" id="KW-0695">RNA-directed DNA polymerase</keyword>
<feature type="compositionally biased region" description="Basic and acidic residues" evidence="8">
    <location>
        <begin position="166"/>
        <end position="182"/>
    </location>
</feature>
<feature type="compositionally biased region" description="Low complexity" evidence="8">
    <location>
        <begin position="498"/>
        <end position="516"/>
    </location>
</feature>
<dbReference type="InterPro" id="IPR050951">
    <property type="entry name" value="Retrovirus_Pol_polyprotein"/>
</dbReference>
<keyword evidence="4" id="KW-0540">Nuclease</keyword>
<dbReference type="GO" id="GO:0015074">
    <property type="term" value="P:DNA integration"/>
    <property type="evidence" value="ECO:0007669"/>
    <property type="project" value="InterPro"/>
</dbReference>
<dbReference type="Gene3D" id="3.30.70.270">
    <property type="match status" value="2"/>
</dbReference>
<dbReference type="SUPFAM" id="SSF53098">
    <property type="entry name" value="Ribonuclease H-like"/>
    <property type="match status" value="1"/>
</dbReference>
<dbReference type="PROSITE" id="PS50878">
    <property type="entry name" value="RT_POL"/>
    <property type="match status" value="1"/>
</dbReference>
<dbReference type="FunFam" id="3.30.70.270:FF:000020">
    <property type="entry name" value="Transposon Tf2-6 polyprotein-like Protein"/>
    <property type="match status" value="1"/>
</dbReference>
<evidence type="ECO:0000256" key="8">
    <source>
        <dbReference type="SAM" id="MobiDB-lite"/>
    </source>
</evidence>
<dbReference type="OrthoDB" id="6765319at2759"/>
<keyword evidence="12" id="KW-1185">Reference proteome</keyword>
<dbReference type="EMBL" id="CADCXV010000880">
    <property type="protein sequence ID" value="CAB0037939.1"/>
    <property type="molecule type" value="Genomic_DNA"/>
</dbReference>
<evidence type="ECO:0000256" key="7">
    <source>
        <dbReference type="ARBA" id="ARBA00022918"/>
    </source>
</evidence>
<dbReference type="PROSITE" id="PS50994">
    <property type="entry name" value="INTEGRASE"/>
    <property type="match status" value="1"/>
</dbReference>
<feature type="region of interest" description="Disordered" evidence="8">
    <location>
        <begin position="471"/>
        <end position="532"/>
    </location>
</feature>
<dbReference type="InterPro" id="IPR041588">
    <property type="entry name" value="Integrase_H2C2"/>
</dbReference>
<name>A0A6H5ILB1_9HYME</name>
<reference evidence="11 12" key="1">
    <citation type="submission" date="2020-02" db="EMBL/GenBank/DDBJ databases">
        <authorList>
            <person name="Ferguson B K."/>
        </authorList>
    </citation>
    <scope>NUCLEOTIDE SEQUENCE [LARGE SCALE GENOMIC DNA]</scope>
</reference>
<dbReference type="InterPro" id="IPR043502">
    <property type="entry name" value="DNA/RNA_pol_sf"/>
</dbReference>
<dbReference type="InterPro" id="IPR036397">
    <property type="entry name" value="RNaseH_sf"/>
</dbReference>
<evidence type="ECO:0000259" key="10">
    <source>
        <dbReference type="PROSITE" id="PS50994"/>
    </source>
</evidence>
<feature type="region of interest" description="Disordered" evidence="8">
    <location>
        <begin position="165"/>
        <end position="184"/>
    </location>
</feature>
<keyword evidence="6" id="KW-0378">Hydrolase</keyword>
<dbReference type="Pfam" id="PF00078">
    <property type="entry name" value="RVT_1"/>
    <property type="match status" value="1"/>
</dbReference>
<dbReference type="GO" id="GO:0042575">
    <property type="term" value="C:DNA polymerase complex"/>
    <property type="evidence" value="ECO:0007669"/>
    <property type="project" value="UniProtKB-ARBA"/>
</dbReference>
<dbReference type="Proteomes" id="UP000479190">
    <property type="component" value="Unassembled WGS sequence"/>
</dbReference>
<evidence type="ECO:0000256" key="1">
    <source>
        <dbReference type="ARBA" id="ARBA00012493"/>
    </source>
</evidence>
<dbReference type="PANTHER" id="PTHR37984:SF5">
    <property type="entry name" value="PROTEIN NYNRIN-LIKE"/>
    <property type="match status" value="1"/>
</dbReference>
<dbReference type="Gene3D" id="3.10.10.10">
    <property type="entry name" value="HIV Type 1 Reverse Transcriptase, subunit A, domain 1"/>
    <property type="match status" value="1"/>
</dbReference>
<dbReference type="InterPro" id="IPR000477">
    <property type="entry name" value="RT_dom"/>
</dbReference>
<dbReference type="GO" id="GO:0016787">
    <property type="term" value="F:hydrolase activity"/>
    <property type="evidence" value="ECO:0007669"/>
    <property type="project" value="UniProtKB-KW"/>
</dbReference>
<evidence type="ECO:0000256" key="4">
    <source>
        <dbReference type="ARBA" id="ARBA00022722"/>
    </source>
</evidence>
<dbReference type="CDD" id="cd09274">
    <property type="entry name" value="RNase_HI_RT_Ty3"/>
    <property type="match status" value="1"/>
</dbReference>
<dbReference type="FunFam" id="3.10.20.370:FF:000001">
    <property type="entry name" value="Retrovirus-related Pol polyprotein from transposon 17.6-like protein"/>
    <property type="match status" value="1"/>
</dbReference>
<gene>
    <name evidence="11" type="ORF">TBRA_LOCUS9742</name>
</gene>
<keyword evidence="2" id="KW-0808">Transferase</keyword>
<evidence type="ECO:0000256" key="2">
    <source>
        <dbReference type="ARBA" id="ARBA00022679"/>
    </source>
</evidence>
<dbReference type="PANTHER" id="PTHR37984">
    <property type="entry name" value="PROTEIN CBG26694"/>
    <property type="match status" value="1"/>
</dbReference>
<dbReference type="Gene3D" id="1.10.340.70">
    <property type="match status" value="1"/>
</dbReference>
<evidence type="ECO:0000313" key="12">
    <source>
        <dbReference type="Proteomes" id="UP000479190"/>
    </source>
</evidence>
<accession>A0A6H5ILB1</accession>
<keyword evidence="3" id="KW-0548">Nucleotidyltransferase</keyword>
<dbReference type="CDD" id="cd01647">
    <property type="entry name" value="RT_LTR"/>
    <property type="match status" value="1"/>
</dbReference>
<evidence type="ECO:0000256" key="3">
    <source>
        <dbReference type="ARBA" id="ARBA00022695"/>
    </source>
</evidence>
<dbReference type="InterPro" id="IPR001584">
    <property type="entry name" value="Integrase_cat-core"/>
</dbReference>
<sequence length="1629" mass="187954">MKIVRKLFSRNPKNRQRELCVCKLFTISIEALSTTTIRACVYIERTRCRAVLIIAATPTRCWSAHGAPCISVARASSARDVYSDTLRRRRQQKKKGRAARINMDNSWSKGKRATRTNRRCGRIPSKHARLFSKPAYARGVKNAHTDQRHRQLTRLCKMPQKIARIKSIENPDEEKKSPRQDSGRITVIADVHAPIDVERTSDEMNRSKVSDRSDSYEIGANFFAGQVGTSTPRNNDDPNENNFETQVRDILFELRERGNNTARVVREHGKQLSSLSTEMGKARGVYFRDLDLHEHTSARSVQNEKDIVFLSQNLADLKVNVDSVDKKANGVENVLKSHGKRMDELAEDQITMQQRIDSNHEELSRRINARGSCIGSSLHHFKCEMPTFRSSAIDRPLIFIRDLLDYMQFIHVTSQDFKMVIKQSLKGSARDWWKDEFVEKFARHFDDAVQQTVLTQNISTIETFTQMLDRQDRAGPVNTPRTAPVPGESTSTARSEYRSNQRSNTTPSRSSSPYPQNRSYTRDDNTQRRETGRRALRARIADTAAQVRRETESHPPIMIVRQLFDDEPTAVADRTSEFATRILRTERSEPVGKMVLVPDEAQLRAKVAAIKNISSEQRVRITSLLYRYRARFDEAPGRFKSFMYKLRIQDTSPYQIKSYPIPIAHRAAVAEEIARMLRYDIIERSYSQYVNPIVAVVKKNNTVRLCLDARELNKRLDNDHDGPEEIGQLLKKCAKIGIMSSVDLRASFWQIPLHPDSRRFTAFMHAGKTYHFKVVPFGLKISTAALARAAEPILRDMGDYVFDYVDDWLVISRDVDEHIRHLGKLFETMERENITANFDKLELFRSEIKYVGHIITNDGIYPDPEKIDLIRHFPAPKNVKQVQGFLGMINFLSCYTDRIAFEAQPLLELTKKGNKWHWTAMEDAAFERVKSLFCKHAFLHHPLRHKPFVLMTDASTKALGAALCQYDDSNNIRIVSLASRTLKGAEQNYFTTELELLAIVWSLQKKFRTFIVGAKVLVQSDHKALSFLLNCRFFLNSRLTRWMLAIQDYDLHMTYVRGKDNGLADALSRLPGHRPDDGHELSIASIAIRAPSHRIVMRLKNIITEQKKDEKCVLIADRLRSGLEVGDYACRDGILIKGKVGSQKIVIPRTLAYEVMLEIHEFYVHVGGKKVLQTFRESFYAEKARHIATNITRACDSCQRNKTYNRGGNFVGVRAIIPEGPHDLLSVDYMGPYPTSISGARYILVCVDAFSKFVQLYPIRRADAPTTIRRIFNDYLPKYGPAKRIQTDHGTQFTSILWKRALRESNITHVLSSIRHPQSNIVERVNKEIGRMLRTLISKSHKAWATLLPRIQDCLNEVYHESTECTPMEIHLGKRPTRFWENYINIPTEINKKLVKNDLMLVAERIRNKREKYAMRENARHKIVNYRVGDRVLVRNEKLSKANTHVISKFLALYEGPYIITKIYSGVTFELINETTGKPSKSQLRRLRKKATRNRHRMKKKDRVEMLKKLYHGQKSHSGPIARARRALEKEQGHRVEEPVSHVETSRAVTEAQIRARRRLKATEEEHLREQRRNQDIKKEYTRQWIARSFGTLDLKLPEGDIKRSTFPMCRIPADDVLQIHVEKWDQQI</sequence>
<dbReference type="InterPro" id="IPR043128">
    <property type="entry name" value="Rev_trsase/Diguanyl_cyclase"/>
</dbReference>
<protein>
    <recommendedName>
        <fullName evidence="1">RNA-directed DNA polymerase</fullName>
        <ecNumber evidence="1">2.7.7.49</ecNumber>
    </recommendedName>
</protein>
<evidence type="ECO:0000256" key="5">
    <source>
        <dbReference type="ARBA" id="ARBA00022759"/>
    </source>
</evidence>
<evidence type="ECO:0000313" key="11">
    <source>
        <dbReference type="EMBL" id="CAB0037939.1"/>
    </source>
</evidence>
<keyword evidence="5" id="KW-0255">Endonuclease</keyword>
<evidence type="ECO:0000259" key="9">
    <source>
        <dbReference type="PROSITE" id="PS50878"/>
    </source>
</evidence>
<dbReference type="InterPro" id="IPR012337">
    <property type="entry name" value="RNaseH-like_sf"/>
</dbReference>
<dbReference type="Pfam" id="PF00665">
    <property type="entry name" value="rve"/>
    <property type="match status" value="1"/>
</dbReference>
<dbReference type="InterPro" id="IPR041373">
    <property type="entry name" value="RT_RNaseH"/>
</dbReference>
<dbReference type="Gene3D" id="3.30.420.10">
    <property type="entry name" value="Ribonuclease H-like superfamily/Ribonuclease H"/>
    <property type="match status" value="1"/>
</dbReference>
<feature type="domain" description="Reverse transcriptase" evidence="9">
    <location>
        <begin position="677"/>
        <end position="855"/>
    </location>
</feature>